<dbReference type="EMBL" id="JBBCAQ010000036">
    <property type="protein sequence ID" value="KAK7575777.1"/>
    <property type="molecule type" value="Genomic_DNA"/>
</dbReference>
<organism evidence="2 3">
    <name type="scientific">Parthenolecanium corni</name>
    <dbReference type="NCBI Taxonomy" id="536013"/>
    <lineage>
        <taxon>Eukaryota</taxon>
        <taxon>Metazoa</taxon>
        <taxon>Ecdysozoa</taxon>
        <taxon>Arthropoda</taxon>
        <taxon>Hexapoda</taxon>
        <taxon>Insecta</taxon>
        <taxon>Pterygota</taxon>
        <taxon>Neoptera</taxon>
        <taxon>Paraneoptera</taxon>
        <taxon>Hemiptera</taxon>
        <taxon>Sternorrhyncha</taxon>
        <taxon>Coccoidea</taxon>
        <taxon>Coccidae</taxon>
        <taxon>Parthenolecanium</taxon>
    </lineage>
</organism>
<feature type="region of interest" description="Disordered" evidence="1">
    <location>
        <begin position="31"/>
        <end position="135"/>
    </location>
</feature>
<name>A0AAN9XYZ7_9HEMI</name>
<keyword evidence="3" id="KW-1185">Reference proteome</keyword>
<gene>
    <name evidence="2" type="ORF">V9T40_012063</name>
</gene>
<evidence type="ECO:0000313" key="2">
    <source>
        <dbReference type="EMBL" id="KAK7575777.1"/>
    </source>
</evidence>
<proteinExistence type="predicted"/>
<accession>A0AAN9XYZ7</accession>
<sequence length="182" mass="21593">MLLKDDEEYNFREYAGQMPHCHRLEIELTQNHAELKTNPELEMFECPEKRRKKMAPKVEEDHNSLPVEKYDNGPNDEDHEKVKKDSDGPTVEDHKKVEKDSDGPKVGDHEKVEKHDYDSKVEDSNDPKIEKDDNDPKRYFVSRIDEKLNRIIFYKGPWIKVMMHYSVRAYQVVLNMDLVDFS</sequence>
<feature type="compositionally biased region" description="Basic and acidic residues" evidence="1">
    <location>
        <begin position="56"/>
        <end position="135"/>
    </location>
</feature>
<evidence type="ECO:0000256" key="1">
    <source>
        <dbReference type="SAM" id="MobiDB-lite"/>
    </source>
</evidence>
<comment type="caution">
    <text evidence="2">The sequence shown here is derived from an EMBL/GenBank/DDBJ whole genome shotgun (WGS) entry which is preliminary data.</text>
</comment>
<protein>
    <submittedName>
        <fullName evidence="2">Uncharacterized protein</fullName>
    </submittedName>
</protein>
<dbReference type="Proteomes" id="UP001367676">
    <property type="component" value="Unassembled WGS sequence"/>
</dbReference>
<evidence type="ECO:0000313" key="3">
    <source>
        <dbReference type="Proteomes" id="UP001367676"/>
    </source>
</evidence>
<reference evidence="2 3" key="1">
    <citation type="submission" date="2024-03" db="EMBL/GenBank/DDBJ databases">
        <title>Adaptation during the transition from Ophiocordyceps entomopathogen to insect associate is accompanied by gene loss and intensified selection.</title>
        <authorList>
            <person name="Ward C.M."/>
            <person name="Onetto C.A."/>
            <person name="Borneman A.R."/>
        </authorList>
    </citation>
    <scope>NUCLEOTIDE SEQUENCE [LARGE SCALE GENOMIC DNA]</scope>
    <source>
        <strain evidence="2">AWRI1</strain>
        <tissue evidence="2">Single Adult Female</tissue>
    </source>
</reference>
<dbReference type="AlphaFoldDB" id="A0AAN9XYZ7"/>